<keyword evidence="12" id="KW-1185">Reference proteome</keyword>
<keyword evidence="2 9" id="KW-0813">Transport</keyword>
<evidence type="ECO:0000313" key="12">
    <source>
        <dbReference type="Proteomes" id="UP000467322"/>
    </source>
</evidence>
<evidence type="ECO:0000256" key="7">
    <source>
        <dbReference type="ARBA" id="ARBA00023136"/>
    </source>
</evidence>
<gene>
    <name evidence="11" type="ORF">GQE99_00335</name>
</gene>
<keyword evidence="6 9" id="KW-1133">Transmembrane helix</keyword>
<evidence type="ECO:0000256" key="1">
    <source>
        <dbReference type="ARBA" id="ARBA00004429"/>
    </source>
</evidence>
<feature type="transmembrane region" description="Helical" evidence="9">
    <location>
        <begin position="107"/>
        <end position="125"/>
    </location>
</feature>
<protein>
    <recommendedName>
        <fullName evidence="9">TRAP transporter small permease protein</fullName>
    </recommendedName>
</protein>
<reference evidence="11 12" key="1">
    <citation type="submission" date="2019-12" db="EMBL/GenBank/DDBJ databases">
        <title>Maritimibacter sp. nov. sp. isolated from sea sand.</title>
        <authorList>
            <person name="Kim J."/>
            <person name="Jeong S.E."/>
            <person name="Jung H.S."/>
            <person name="Jeon C.O."/>
        </authorList>
    </citation>
    <scope>NUCLEOTIDE SEQUENCE [LARGE SCALE GENOMIC DNA]</scope>
    <source>
        <strain evidence="11 12">DP07</strain>
    </source>
</reference>
<dbReference type="InterPro" id="IPR055348">
    <property type="entry name" value="DctQ"/>
</dbReference>
<dbReference type="PANTHER" id="PTHR35011">
    <property type="entry name" value="2,3-DIKETO-L-GULONATE TRAP TRANSPORTER SMALL PERMEASE PROTEIN YIAM"/>
    <property type="match status" value="1"/>
</dbReference>
<evidence type="ECO:0000259" key="10">
    <source>
        <dbReference type="Pfam" id="PF04290"/>
    </source>
</evidence>
<sequence>MSDATTHDDTAPRPDPVLLRIVDAVALALALVAGAALILLALNVLVDVIGRAAFNKPFTGTLEYTENWWMPTLTLLAFAYTERKQEHIKVTILLDTLPLRMRRAVEGVFGAIATVLLLALAWHGLSEALEAAEYGQTTASSPPVAIWPFKVAAPVGVLALALQMAATSYRYLAGHLPHAADDDEAHEGEAI</sequence>
<keyword evidence="3" id="KW-1003">Cell membrane</keyword>
<feature type="domain" description="Tripartite ATP-independent periplasmic transporters DctQ component" evidence="10">
    <location>
        <begin position="41"/>
        <end position="171"/>
    </location>
</feature>
<dbReference type="InterPro" id="IPR007387">
    <property type="entry name" value="TRAP_DctQ"/>
</dbReference>
<dbReference type="GO" id="GO:0005886">
    <property type="term" value="C:plasma membrane"/>
    <property type="evidence" value="ECO:0007669"/>
    <property type="project" value="UniProtKB-SubCell"/>
</dbReference>
<comment type="subcellular location">
    <subcellularLocation>
        <location evidence="1 9">Cell inner membrane</location>
        <topology evidence="1 9">Multi-pass membrane protein</topology>
    </subcellularLocation>
</comment>
<evidence type="ECO:0000256" key="4">
    <source>
        <dbReference type="ARBA" id="ARBA00022519"/>
    </source>
</evidence>
<dbReference type="AlphaFoldDB" id="A0A845LXG8"/>
<keyword evidence="7 9" id="KW-0472">Membrane</keyword>
<evidence type="ECO:0000256" key="6">
    <source>
        <dbReference type="ARBA" id="ARBA00022989"/>
    </source>
</evidence>
<feature type="transmembrane region" description="Helical" evidence="9">
    <location>
        <begin position="24"/>
        <end position="46"/>
    </location>
</feature>
<keyword evidence="5 9" id="KW-0812">Transmembrane</keyword>
<dbReference type="RefSeq" id="WP_161349599.1">
    <property type="nucleotide sequence ID" value="NZ_WTUX01000002.1"/>
</dbReference>
<evidence type="ECO:0000256" key="2">
    <source>
        <dbReference type="ARBA" id="ARBA00022448"/>
    </source>
</evidence>
<organism evidence="11 12">
    <name type="scientific">Maritimibacter harenae</name>
    <dbReference type="NCBI Taxonomy" id="2606218"/>
    <lineage>
        <taxon>Bacteria</taxon>
        <taxon>Pseudomonadati</taxon>
        <taxon>Pseudomonadota</taxon>
        <taxon>Alphaproteobacteria</taxon>
        <taxon>Rhodobacterales</taxon>
        <taxon>Roseobacteraceae</taxon>
        <taxon>Maritimibacter</taxon>
    </lineage>
</organism>
<dbReference type="GO" id="GO:0022857">
    <property type="term" value="F:transmembrane transporter activity"/>
    <property type="evidence" value="ECO:0007669"/>
    <property type="project" value="UniProtKB-UniRule"/>
</dbReference>
<evidence type="ECO:0000256" key="5">
    <source>
        <dbReference type="ARBA" id="ARBA00022692"/>
    </source>
</evidence>
<evidence type="ECO:0000256" key="3">
    <source>
        <dbReference type="ARBA" id="ARBA00022475"/>
    </source>
</evidence>
<evidence type="ECO:0000256" key="9">
    <source>
        <dbReference type="RuleBase" id="RU369079"/>
    </source>
</evidence>
<keyword evidence="4 9" id="KW-0997">Cell inner membrane</keyword>
<dbReference type="EMBL" id="WTUX01000002">
    <property type="protein sequence ID" value="MZR11479.1"/>
    <property type="molecule type" value="Genomic_DNA"/>
</dbReference>
<feature type="transmembrane region" description="Helical" evidence="9">
    <location>
        <begin position="145"/>
        <end position="162"/>
    </location>
</feature>
<comment type="function">
    <text evidence="9">Part of the tripartite ATP-independent periplasmic (TRAP) transport system.</text>
</comment>
<dbReference type="Pfam" id="PF04290">
    <property type="entry name" value="DctQ"/>
    <property type="match status" value="1"/>
</dbReference>
<proteinExistence type="inferred from homology"/>
<comment type="similarity">
    <text evidence="8 9">Belongs to the TRAP transporter small permease family.</text>
</comment>
<dbReference type="PANTHER" id="PTHR35011:SF10">
    <property type="entry name" value="TRAP TRANSPORTER SMALL PERMEASE PROTEIN"/>
    <property type="match status" value="1"/>
</dbReference>
<accession>A0A845LXG8</accession>
<comment type="caution">
    <text evidence="9">Lacks conserved residue(s) required for the propagation of feature annotation.</text>
</comment>
<comment type="subunit">
    <text evidence="9">The complex comprises the extracytoplasmic solute receptor protein and the two transmembrane proteins.</text>
</comment>
<dbReference type="Proteomes" id="UP000467322">
    <property type="component" value="Unassembled WGS sequence"/>
</dbReference>
<name>A0A845LXG8_9RHOB</name>
<evidence type="ECO:0000256" key="8">
    <source>
        <dbReference type="ARBA" id="ARBA00038436"/>
    </source>
</evidence>
<comment type="caution">
    <text evidence="11">The sequence shown here is derived from an EMBL/GenBank/DDBJ whole genome shotgun (WGS) entry which is preliminary data.</text>
</comment>
<dbReference type="GO" id="GO:0015740">
    <property type="term" value="P:C4-dicarboxylate transport"/>
    <property type="evidence" value="ECO:0007669"/>
    <property type="project" value="TreeGrafter"/>
</dbReference>
<evidence type="ECO:0000313" key="11">
    <source>
        <dbReference type="EMBL" id="MZR11479.1"/>
    </source>
</evidence>